<dbReference type="Proteomes" id="UP000250235">
    <property type="component" value="Unassembled WGS sequence"/>
</dbReference>
<evidence type="ECO:0000256" key="1">
    <source>
        <dbReference type="ARBA" id="ARBA00010800"/>
    </source>
</evidence>
<proteinExistence type="inferred from homology"/>
<accession>A0A2Z7B2U4</accession>
<sequence>MLVEVFLDPNKDFLVDEPIIITQFNLSKAIKDSMQANFGECGLALSHAFQVKYVNPITKVCIFRTSREEYQKVWASMTMVKGIGNCPVVFNLLDLSGSIRACKNIALKCDEMKFEQYKLLAADRLTADIHQHMRNCLEKIRVLDR</sequence>
<evidence type="ECO:0000256" key="2">
    <source>
        <dbReference type="ARBA" id="ARBA00022694"/>
    </source>
</evidence>
<comment type="similarity">
    <text evidence="1">Belongs to the eukaryotic/archaeal RNase P protein component 2 family.</text>
</comment>
<dbReference type="GO" id="GO:0005730">
    <property type="term" value="C:nucleolus"/>
    <property type="evidence" value="ECO:0007669"/>
    <property type="project" value="TreeGrafter"/>
</dbReference>
<evidence type="ECO:0000313" key="3">
    <source>
        <dbReference type="EMBL" id="KZV25847.1"/>
    </source>
</evidence>
<organism evidence="3 4">
    <name type="scientific">Dorcoceras hygrometricum</name>
    <dbReference type="NCBI Taxonomy" id="472368"/>
    <lineage>
        <taxon>Eukaryota</taxon>
        <taxon>Viridiplantae</taxon>
        <taxon>Streptophyta</taxon>
        <taxon>Embryophyta</taxon>
        <taxon>Tracheophyta</taxon>
        <taxon>Spermatophyta</taxon>
        <taxon>Magnoliopsida</taxon>
        <taxon>eudicotyledons</taxon>
        <taxon>Gunneridae</taxon>
        <taxon>Pentapetalae</taxon>
        <taxon>asterids</taxon>
        <taxon>lamiids</taxon>
        <taxon>Lamiales</taxon>
        <taxon>Gesneriaceae</taxon>
        <taxon>Didymocarpoideae</taxon>
        <taxon>Trichosporeae</taxon>
        <taxon>Loxocarpinae</taxon>
        <taxon>Dorcoceras</taxon>
    </lineage>
</organism>
<dbReference type="OrthoDB" id="24745at2759"/>
<dbReference type="InterPro" id="IPR038085">
    <property type="entry name" value="Rnp2-like_sf"/>
</dbReference>
<protein>
    <submittedName>
        <fullName evidence="3">Uncharacterized protein</fullName>
    </submittedName>
</protein>
<dbReference type="EMBL" id="KV011824">
    <property type="protein sequence ID" value="KZV25847.1"/>
    <property type="molecule type" value="Genomic_DNA"/>
</dbReference>
<dbReference type="PANTHER" id="PTHR15441">
    <property type="entry name" value="RIBONUCLEASE P PROTEIN SUBUNIT P14"/>
    <property type="match status" value="1"/>
</dbReference>
<dbReference type="FunFam" id="3.30.70.3250:FF:000003">
    <property type="entry name" value="Ribonuclease P/MRP protein subunit POP5"/>
    <property type="match status" value="1"/>
</dbReference>
<gene>
    <name evidence="3" type="ORF">F511_20737</name>
</gene>
<name>A0A2Z7B2U4_9LAMI</name>
<dbReference type="AlphaFoldDB" id="A0A2Z7B2U4"/>
<dbReference type="SUPFAM" id="SSF160350">
    <property type="entry name" value="Rnp2-like"/>
    <property type="match status" value="1"/>
</dbReference>
<keyword evidence="2" id="KW-0819">tRNA processing</keyword>
<dbReference type="Pfam" id="PF01900">
    <property type="entry name" value="RNase_P_Rpp14"/>
    <property type="match status" value="1"/>
</dbReference>
<dbReference type="GO" id="GO:0030681">
    <property type="term" value="C:multimeric ribonuclease P complex"/>
    <property type="evidence" value="ECO:0007669"/>
    <property type="project" value="TreeGrafter"/>
</dbReference>
<dbReference type="InterPro" id="IPR002759">
    <property type="entry name" value="Pop5/Rpp14/Rnp2-like"/>
</dbReference>
<dbReference type="GO" id="GO:0001682">
    <property type="term" value="P:tRNA 5'-leader removal"/>
    <property type="evidence" value="ECO:0007669"/>
    <property type="project" value="InterPro"/>
</dbReference>
<evidence type="ECO:0000313" key="4">
    <source>
        <dbReference type="Proteomes" id="UP000250235"/>
    </source>
</evidence>
<reference evidence="3 4" key="1">
    <citation type="journal article" date="2015" name="Proc. Natl. Acad. Sci. U.S.A.">
        <title>The resurrection genome of Boea hygrometrica: A blueprint for survival of dehydration.</title>
        <authorList>
            <person name="Xiao L."/>
            <person name="Yang G."/>
            <person name="Zhang L."/>
            <person name="Yang X."/>
            <person name="Zhao S."/>
            <person name="Ji Z."/>
            <person name="Zhou Q."/>
            <person name="Hu M."/>
            <person name="Wang Y."/>
            <person name="Chen M."/>
            <person name="Xu Y."/>
            <person name="Jin H."/>
            <person name="Xiao X."/>
            <person name="Hu G."/>
            <person name="Bao F."/>
            <person name="Hu Y."/>
            <person name="Wan P."/>
            <person name="Li L."/>
            <person name="Deng X."/>
            <person name="Kuang T."/>
            <person name="Xiang C."/>
            <person name="Zhu J.K."/>
            <person name="Oliver M.J."/>
            <person name="He Y."/>
        </authorList>
    </citation>
    <scope>NUCLEOTIDE SEQUENCE [LARGE SCALE GENOMIC DNA]</scope>
    <source>
        <strain evidence="4">cv. XS01</strain>
    </source>
</reference>
<keyword evidence="4" id="KW-1185">Reference proteome</keyword>
<dbReference type="GO" id="GO:0033204">
    <property type="term" value="F:ribonuclease P RNA binding"/>
    <property type="evidence" value="ECO:0007669"/>
    <property type="project" value="TreeGrafter"/>
</dbReference>
<dbReference type="GO" id="GO:0000172">
    <property type="term" value="C:ribonuclease MRP complex"/>
    <property type="evidence" value="ECO:0007669"/>
    <property type="project" value="TreeGrafter"/>
</dbReference>
<dbReference type="Gene3D" id="3.30.70.3250">
    <property type="entry name" value="Ribonuclease P, Pop5 subunit"/>
    <property type="match status" value="1"/>
</dbReference>
<dbReference type="PANTHER" id="PTHR15441:SF2">
    <property type="entry name" value="RIBONUCLEASE P_MRP PROTEIN SUBUNIT POP5"/>
    <property type="match status" value="1"/>
</dbReference>